<keyword evidence="1" id="KW-0812">Transmembrane</keyword>
<evidence type="ECO:0000313" key="2">
    <source>
        <dbReference type="EMBL" id="AHK22521.1"/>
    </source>
</evidence>
<dbReference type="EMBL" id="CP006932">
    <property type="protein sequence ID" value="AHK22521.1"/>
    <property type="molecule type" value="Genomic_DNA"/>
</dbReference>
<dbReference type="KEGG" id="hcr:X271_00416"/>
<dbReference type="HOGENOM" id="CLU_492358_0_0_14"/>
<feature type="transmembrane region" description="Helical" evidence="1">
    <location>
        <begin position="7"/>
        <end position="32"/>
    </location>
</feature>
<evidence type="ECO:0000256" key="1">
    <source>
        <dbReference type="SAM" id="Phobius"/>
    </source>
</evidence>
<keyword evidence="3" id="KW-1185">Reference proteome</keyword>
<name>W8GNC1_9MOLU</name>
<gene>
    <name evidence="2" type="ORF">X271_00416</name>
</gene>
<protein>
    <submittedName>
        <fullName evidence="2">Uncharacterized protein</fullName>
    </submittedName>
</protein>
<keyword evidence="1" id="KW-0472">Membrane</keyword>
<reference evidence="2 3" key="1">
    <citation type="journal article" date="2014" name="Genome Biol. Evol.">
        <title>Phylogenomics of "Candidatus Hepatoplasma crinochetorum," a Lineage of Mollicutes Associated with Noninsect Arthropods.</title>
        <authorList>
            <person name="Leclercq S."/>
            <person name="Dittmer J."/>
            <person name="Bouchon D."/>
            <person name="Cordaux R."/>
        </authorList>
    </citation>
    <scope>NUCLEOTIDE SEQUENCE [LARGE SCALE GENOMIC DNA]</scope>
    <source>
        <strain evidence="2 3">Av</strain>
    </source>
</reference>
<evidence type="ECO:0000313" key="3">
    <source>
        <dbReference type="Proteomes" id="UP000019450"/>
    </source>
</evidence>
<sequence>MIEKKKILLIFVVFILASLSILFLSWIIYFFVNDNSKNNVKNEEFLELTNSDLFYENDYEQPNKYVVLDYKNQNEEIFKTDQNDKSMFHPYYNNEGDLAFTWFVKNEDSEIIFYNEVYNQTKNFISNDDLNSNEPNNSLNESNSSINHEFIYKSDFDNNYYFIIDNLNTWQGKENDDNGGLGDLSVQQVDIIEENTNDQEIISISDLLNYSENYWYYIDEDTGEYYRTIMPSNDFFHFNSIDYYEQNIYVNSRTLGTFLSIKVLDENGNILNNPEVNWIYSGNYDSYYYLYEEDLDGDHSIIYNEEENKYIANSEYDPQETYDFHKNNGGLQDKFINWEINGNYYPTDNLENLRKIQNEEKEQLFMGEHCVKILNPYIEKVGPENFFLDPDAYDPNDLYFSMFDNHAEWGNTNLELQESLYKEEWYSHDNNSYIKIVEVNPNSTSSKTNLSPMTGRVILNHKTSQKSPTISSTLFFEENGNNYVAVDQGNGISDFSDTSLLSIYQFDKIDTAKQDFNKWETVYEQDFGDQKMIFRAYPIWDKLDDNVIVSWNG</sequence>
<dbReference type="Proteomes" id="UP000019450">
    <property type="component" value="Chromosome"/>
</dbReference>
<dbReference type="AlphaFoldDB" id="W8GNC1"/>
<accession>W8GNC1</accession>
<dbReference type="STRING" id="1427984.X271_00416"/>
<keyword evidence="1" id="KW-1133">Transmembrane helix</keyword>
<dbReference type="RefSeq" id="WP_025208811.1">
    <property type="nucleotide sequence ID" value="NZ_CP006932.1"/>
</dbReference>
<proteinExistence type="predicted"/>
<organism evidence="2 3">
    <name type="scientific">Candidatus Hepatoplasma crinochetorum Av</name>
    <dbReference type="NCBI Taxonomy" id="1427984"/>
    <lineage>
        <taxon>Bacteria</taxon>
        <taxon>Bacillati</taxon>
        <taxon>Mycoplasmatota</taxon>
        <taxon>Mollicutes</taxon>
        <taxon>Candidatus Hepatoplasmataceae</taxon>
        <taxon>Candidatus Hepatoplasma</taxon>
    </lineage>
</organism>